<accession>A0AAD3RLV2</accession>
<keyword evidence="2" id="KW-1133">Transmembrane helix</keyword>
<protein>
    <submittedName>
        <fullName evidence="4">DNA polymerase delta catalytic subunit</fullName>
    </submittedName>
</protein>
<organism evidence="4 5">
    <name type="scientific">Lates japonicus</name>
    <name type="common">Japanese lates</name>
    <dbReference type="NCBI Taxonomy" id="270547"/>
    <lineage>
        <taxon>Eukaryota</taxon>
        <taxon>Metazoa</taxon>
        <taxon>Chordata</taxon>
        <taxon>Craniata</taxon>
        <taxon>Vertebrata</taxon>
        <taxon>Euteleostomi</taxon>
        <taxon>Actinopterygii</taxon>
        <taxon>Neopterygii</taxon>
        <taxon>Teleostei</taxon>
        <taxon>Neoteleostei</taxon>
        <taxon>Acanthomorphata</taxon>
        <taxon>Carangaria</taxon>
        <taxon>Carangaria incertae sedis</taxon>
        <taxon>Centropomidae</taxon>
        <taxon>Lates</taxon>
    </lineage>
</organism>
<evidence type="ECO:0000256" key="2">
    <source>
        <dbReference type="SAM" id="Phobius"/>
    </source>
</evidence>
<dbReference type="GO" id="GO:0045004">
    <property type="term" value="P:DNA replication proofreading"/>
    <property type="evidence" value="ECO:0007669"/>
    <property type="project" value="TreeGrafter"/>
</dbReference>
<proteinExistence type="predicted"/>
<dbReference type="PANTHER" id="PTHR10322">
    <property type="entry name" value="DNA POLYMERASE CATALYTIC SUBUNIT"/>
    <property type="match status" value="1"/>
</dbReference>
<dbReference type="GO" id="GO:0043625">
    <property type="term" value="C:delta DNA polymerase complex"/>
    <property type="evidence" value="ECO:0007669"/>
    <property type="project" value="TreeGrafter"/>
</dbReference>
<dbReference type="PANTHER" id="PTHR10322:SF23">
    <property type="entry name" value="DNA POLYMERASE DELTA CATALYTIC SUBUNIT"/>
    <property type="match status" value="1"/>
</dbReference>
<sequence length="306" mass="33295">MQEEGWVGGCGGGVAAVTLFMSFTLIGLGLLFVSASARNVTGTGPSNKTEIFRAFAGESSQIEEEWRELLSSGGLLSRSNFGMEFKRRNGGPPMGGASQAKRGKSAGEWEDSPSQFEEELSMFEDAEMEAEEMEGQAGHDVIPVGDLFSADLNPRWRRPHAPSLDSSSDTLVFQQIDLDYYLGAAVAGMPGQSQGKVPIIRMFGVTDSGNSVCCHVRCPCVSMRWMWDGQFDKSTGETVRIAPLRVLSFDVVCGRKLGTQLLSGNLSVILCLRPEGSRTGEKESRLSAREVLNGFKTRCHVAFRQF</sequence>
<dbReference type="AlphaFoldDB" id="A0AAD3RLV2"/>
<comment type="caution">
    <text evidence="4">The sequence shown here is derived from an EMBL/GenBank/DDBJ whole genome shotgun (WGS) entry which is preliminary data.</text>
</comment>
<reference evidence="4" key="1">
    <citation type="submission" date="2022-08" db="EMBL/GenBank/DDBJ databases">
        <title>Genome sequencing of akame (Lates japonicus).</title>
        <authorList>
            <person name="Hashiguchi Y."/>
            <person name="Takahashi H."/>
        </authorList>
    </citation>
    <scope>NUCLEOTIDE SEQUENCE</scope>
    <source>
        <strain evidence="4">Kochi</strain>
    </source>
</reference>
<dbReference type="GO" id="GO:0006287">
    <property type="term" value="P:base-excision repair, gap-filling"/>
    <property type="evidence" value="ECO:0007669"/>
    <property type="project" value="TreeGrafter"/>
</dbReference>
<keyword evidence="2" id="KW-0812">Transmembrane</keyword>
<keyword evidence="2" id="KW-0472">Membrane</keyword>
<feature type="region of interest" description="Disordered" evidence="1">
    <location>
        <begin position="86"/>
        <end position="116"/>
    </location>
</feature>
<feature type="transmembrane region" description="Helical" evidence="2">
    <location>
        <begin position="6"/>
        <end position="33"/>
    </location>
</feature>
<evidence type="ECO:0000259" key="3">
    <source>
        <dbReference type="Pfam" id="PF24065"/>
    </source>
</evidence>
<dbReference type="InterPro" id="IPR056447">
    <property type="entry name" value="REV3_N"/>
</dbReference>
<gene>
    <name evidence="4" type="ORF">AKAME5_002655700</name>
</gene>
<keyword evidence="5" id="KW-1185">Reference proteome</keyword>
<dbReference type="GO" id="GO:0008296">
    <property type="term" value="F:3'-5'-DNA exonuclease activity"/>
    <property type="evidence" value="ECO:0007669"/>
    <property type="project" value="TreeGrafter"/>
</dbReference>
<name>A0AAD3RLV2_LATJO</name>
<dbReference type="Gene3D" id="2.40.50.730">
    <property type="match status" value="1"/>
</dbReference>
<dbReference type="EMBL" id="BRZM01002785">
    <property type="protein sequence ID" value="GLD75224.1"/>
    <property type="molecule type" value="Genomic_DNA"/>
</dbReference>
<evidence type="ECO:0000313" key="4">
    <source>
        <dbReference type="EMBL" id="GLD75224.1"/>
    </source>
</evidence>
<dbReference type="Pfam" id="PF24065">
    <property type="entry name" value="REV3_N"/>
    <property type="match status" value="1"/>
</dbReference>
<evidence type="ECO:0000256" key="1">
    <source>
        <dbReference type="SAM" id="MobiDB-lite"/>
    </source>
</evidence>
<dbReference type="GO" id="GO:0003887">
    <property type="term" value="F:DNA-directed DNA polymerase activity"/>
    <property type="evidence" value="ECO:0007669"/>
    <property type="project" value="TreeGrafter"/>
</dbReference>
<dbReference type="InterPro" id="IPR050240">
    <property type="entry name" value="DNA_pol_type-B"/>
</dbReference>
<feature type="domain" description="DNA polymerase zeta catalytic subunit N-terminal" evidence="3">
    <location>
        <begin position="178"/>
        <end position="216"/>
    </location>
</feature>
<dbReference type="Proteomes" id="UP001279410">
    <property type="component" value="Unassembled WGS sequence"/>
</dbReference>
<dbReference type="GO" id="GO:0006297">
    <property type="term" value="P:nucleotide-excision repair, DNA gap filling"/>
    <property type="evidence" value="ECO:0007669"/>
    <property type="project" value="TreeGrafter"/>
</dbReference>
<evidence type="ECO:0000313" key="5">
    <source>
        <dbReference type="Proteomes" id="UP001279410"/>
    </source>
</evidence>